<accession>A0A1W6LKV0</accession>
<evidence type="ECO:0000256" key="2">
    <source>
        <dbReference type="SAM" id="MobiDB-lite"/>
    </source>
</evidence>
<dbReference type="AlphaFoldDB" id="A0A1W6LKV0"/>
<dbReference type="KEGG" id="pbp:STSP1_00753"/>
<keyword evidence="1" id="KW-0175">Coiled coil</keyword>
<dbReference type="InterPro" id="IPR016024">
    <property type="entry name" value="ARM-type_fold"/>
</dbReference>
<feature type="coiled-coil region" evidence="1">
    <location>
        <begin position="208"/>
        <end position="235"/>
    </location>
</feature>
<dbReference type="Gene3D" id="1.25.10.10">
    <property type="entry name" value="Leucine-rich Repeat Variant"/>
    <property type="match status" value="2"/>
</dbReference>
<dbReference type="InterPro" id="IPR011989">
    <property type="entry name" value="ARM-like"/>
</dbReference>
<reference evidence="4" key="1">
    <citation type="submission" date="2017-04" db="EMBL/GenBank/DDBJ databases">
        <title>Comparative genomics and description of representatives of a novel lineage of planctomycetes thriving in anoxic sediments.</title>
        <authorList>
            <person name="Spring S."/>
            <person name="Bunk B."/>
            <person name="Sproer C."/>
        </authorList>
    </citation>
    <scope>NUCLEOTIDE SEQUENCE [LARGE SCALE GENOMIC DNA]</scope>
    <source>
        <strain evidence="4">ST-PulAB-D4</strain>
    </source>
</reference>
<proteinExistence type="predicted"/>
<evidence type="ECO:0000313" key="3">
    <source>
        <dbReference type="EMBL" id="ARN56372.1"/>
    </source>
</evidence>
<dbReference type="SUPFAM" id="SSF48371">
    <property type="entry name" value="ARM repeat"/>
    <property type="match status" value="1"/>
</dbReference>
<feature type="coiled-coil region" evidence="1">
    <location>
        <begin position="290"/>
        <end position="317"/>
    </location>
</feature>
<sequence>MLLLLTASGERHFAFADEENEKLEIYKSTLSSDKEPQMRASAAKQILLSNQQKEALEIIKQVFSSGSPESQQAVLQAIENRDTWEKKLPRRQEYVNIVVNFLSSSDAAMAQQAAQSLSGFGYTEYGEKLKEKLLSEDTSKKGKLNLLHTLSLNLTEKKAVETMIAALDLKDKEVAKKAAEILQGWAPEEDNSKVWEEYIKELKEKSPEQLIENKLKAQNKTIKELENYSGRLKNELLDTLNRLYDSTKETEQKVALIIEKLESPNFNVRLWAVRKAEQWRSNAEVPDQIKEKLKTLISDEKAQLRKATAELMVYLAECNPSQELYTQLQRETNPEAKLAQFEALTESCYFGLLQSSEVKVEPKVRVFALNTARNMIQNGNRTQVLSAVESIRKLLDRNGISEEETRAYFKAILKKYQSVVTENQNYAAEILERSAGLFAQNAHYRSIAVKLFEPALSQTLSSKNDKLLSAAISCLEVISKSDLLQKIRSAELYNRSEQILSKSLQIASQAGNGKDVKWIESKIKQMPEQAADALKSIMKRTDGKVSDTVVSHLQSYDMPEKKKAELLEAAMQKNNLSIGSFKTAANALYSRNMHQQAAVCYRKLMSADTLSPEQQNRALNVFAKIKDYSGFSEVLKLVISRTDFTKDSQAHKLTLSLLNDKEISKENKAAFLEKLSTIPATGKPEWKKFLDSLTPEKEEQKKEPKKQSKPSEPDKDKNQQKEKQK</sequence>
<keyword evidence="4" id="KW-1185">Reference proteome</keyword>
<evidence type="ECO:0000313" key="4">
    <source>
        <dbReference type="Proteomes" id="UP000193334"/>
    </source>
</evidence>
<evidence type="ECO:0000256" key="1">
    <source>
        <dbReference type="SAM" id="Coils"/>
    </source>
</evidence>
<gene>
    <name evidence="3" type="ORF">STSP1_00753</name>
</gene>
<dbReference type="EMBL" id="CP021023">
    <property type="protein sequence ID" value="ARN56372.1"/>
    <property type="molecule type" value="Genomic_DNA"/>
</dbReference>
<protein>
    <submittedName>
        <fullName evidence="3">Uncharacterized protein</fullName>
    </submittedName>
</protein>
<organism evidence="3 4">
    <name type="scientific">Sedimentisphaera salicampi</name>
    <dbReference type="NCBI Taxonomy" id="1941349"/>
    <lineage>
        <taxon>Bacteria</taxon>
        <taxon>Pseudomonadati</taxon>
        <taxon>Planctomycetota</taxon>
        <taxon>Phycisphaerae</taxon>
        <taxon>Sedimentisphaerales</taxon>
        <taxon>Sedimentisphaeraceae</taxon>
        <taxon>Sedimentisphaera</taxon>
    </lineage>
</organism>
<dbReference type="Proteomes" id="UP000193334">
    <property type="component" value="Chromosome"/>
</dbReference>
<name>A0A1W6LKV0_9BACT</name>
<feature type="region of interest" description="Disordered" evidence="2">
    <location>
        <begin position="686"/>
        <end position="725"/>
    </location>
</feature>